<dbReference type="Pfam" id="PF09339">
    <property type="entry name" value="HTH_IclR"/>
    <property type="match status" value="1"/>
</dbReference>
<reference evidence="6 7" key="1">
    <citation type="journal article" date="2019" name="Int. J. Syst. Evol. Microbiol.">
        <title>The Global Catalogue of Microorganisms (GCM) 10K type strain sequencing project: providing services to taxonomists for standard genome sequencing and annotation.</title>
        <authorList>
            <consortium name="The Broad Institute Genomics Platform"/>
            <consortium name="The Broad Institute Genome Sequencing Center for Infectious Disease"/>
            <person name="Wu L."/>
            <person name="Ma J."/>
        </authorList>
    </citation>
    <scope>NUCLEOTIDE SEQUENCE [LARGE SCALE GENOMIC DNA]</scope>
    <source>
        <strain evidence="6 7">JCM 14330</strain>
    </source>
</reference>
<keyword evidence="7" id="KW-1185">Reference proteome</keyword>
<protein>
    <submittedName>
        <fullName evidence="6">IclR family transcriptional regulator</fullName>
    </submittedName>
</protein>
<dbReference type="InterPro" id="IPR029016">
    <property type="entry name" value="GAF-like_dom_sf"/>
</dbReference>
<dbReference type="SMART" id="SM00346">
    <property type="entry name" value="HTH_ICLR"/>
    <property type="match status" value="1"/>
</dbReference>
<feature type="domain" description="IclR-ED" evidence="5">
    <location>
        <begin position="68"/>
        <end position="251"/>
    </location>
</feature>
<dbReference type="Gene3D" id="1.10.10.10">
    <property type="entry name" value="Winged helix-like DNA-binding domain superfamily/Winged helix DNA-binding domain"/>
    <property type="match status" value="1"/>
</dbReference>
<proteinExistence type="predicted"/>
<dbReference type="Pfam" id="PF01614">
    <property type="entry name" value="IclR_C"/>
    <property type="match status" value="1"/>
</dbReference>
<keyword evidence="3" id="KW-0804">Transcription</keyword>
<sequence>MEEKSATSLERMLRVLDLFDDEHLTRTAEEIASLLDVSLPTGYRYVKTLGDAGLLQRAGDSRYALGPRIVVLDYYIRRADPLLQVAIPHMAELVEKTGFDCVTSAWFGAQILDTHREMGKAPATLSYGRGRPRPLFSGGAPKVILASFPPAQLRKLFDAHAADIARAGLPTEWPAFRKYYAAIRRAGHYVSRGELEPQLAAIAAPIPKADGAVWGALSVVIDMPRIDVVDVPRVVQLVRQAAGRIAGELAGD</sequence>
<dbReference type="InterPro" id="IPR036388">
    <property type="entry name" value="WH-like_DNA-bd_sf"/>
</dbReference>
<name>A0ABN1C673_9BURK</name>
<dbReference type="PROSITE" id="PS51078">
    <property type="entry name" value="ICLR_ED"/>
    <property type="match status" value="1"/>
</dbReference>
<keyword evidence="2" id="KW-0238">DNA-binding</keyword>
<accession>A0ABN1C673</accession>
<gene>
    <name evidence="6" type="ORF">GCM10009097_32450</name>
</gene>
<dbReference type="Proteomes" id="UP001501706">
    <property type="component" value="Unassembled WGS sequence"/>
</dbReference>
<evidence type="ECO:0000259" key="5">
    <source>
        <dbReference type="PROSITE" id="PS51078"/>
    </source>
</evidence>
<evidence type="ECO:0000256" key="3">
    <source>
        <dbReference type="ARBA" id="ARBA00023163"/>
    </source>
</evidence>
<dbReference type="PROSITE" id="PS51077">
    <property type="entry name" value="HTH_ICLR"/>
    <property type="match status" value="1"/>
</dbReference>
<dbReference type="InterPro" id="IPR014757">
    <property type="entry name" value="Tscrpt_reg_IclR_C"/>
</dbReference>
<evidence type="ECO:0000259" key="4">
    <source>
        <dbReference type="PROSITE" id="PS51077"/>
    </source>
</evidence>
<organism evidence="6 7">
    <name type="scientific">Pigmentiphaga daeguensis</name>
    <dbReference type="NCBI Taxonomy" id="414049"/>
    <lineage>
        <taxon>Bacteria</taxon>
        <taxon>Pseudomonadati</taxon>
        <taxon>Pseudomonadota</taxon>
        <taxon>Betaproteobacteria</taxon>
        <taxon>Burkholderiales</taxon>
        <taxon>Alcaligenaceae</taxon>
        <taxon>Pigmentiphaga</taxon>
    </lineage>
</organism>
<feature type="domain" description="HTH iclR-type" evidence="4">
    <location>
        <begin position="6"/>
        <end position="67"/>
    </location>
</feature>
<dbReference type="SUPFAM" id="SSF55781">
    <property type="entry name" value="GAF domain-like"/>
    <property type="match status" value="1"/>
</dbReference>
<dbReference type="SUPFAM" id="SSF46785">
    <property type="entry name" value="Winged helix' DNA-binding domain"/>
    <property type="match status" value="1"/>
</dbReference>
<dbReference type="InterPro" id="IPR005471">
    <property type="entry name" value="Tscrpt_reg_IclR_N"/>
</dbReference>
<dbReference type="PANTHER" id="PTHR30136">
    <property type="entry name" value="HELIX-TURN-HELIX TRANSCRIPTIONAL REGULATOR, ICLR FAMILY"/>
    <property type="match status" value="1"/>
</dbReference>
<dbReference type="PANTHER" id="PTHR30136:SF24">
    <property type="entry name" value="HTH-TYPE TRANSCRIPTIONAL REPRESSOR ALLR"/>
    <property type="match status" value="1"/>
</dbReference>
<dbReference type="EMBL" id="BAAAEN010000012">
    <property type="protein sequence ID" value="GAA0512611.1"/>
    <property type="molecule type" value="Genomic_DNA"/>
</dbReference>
<dbReference type="InterPro" id="IPR050707">
    <property type="entry name" value="HTH_MetabolicPath_Reg"/>
</dbReference>
<evidence type="ECO:0000313" key="7">
    <source>
        <dbReference type="Proteomes" id="UP001501706"/>
    </source>
</evidence>
<dbReference type="RefSeq" id="WP_279818247.1">
    <property type="nucleotide sequence ID" value="NZ_BAAAEN010000012.1"/>
</dbReference>
<evidence type="ECO:0000256" key="2">
    <source>
        <dbReference type="ARBA" id="ARBA00023125"/>
    </source>
</evidence>
<dbReference type="Gene3D" id="3.30.450.40">
    <property type="match status" value="1"/>
</dbReference>
<keyword evidence="1" id="KW-0805">Transcription regulation</keyword>
<evidence type="ECO:0000313" key="6">
    <source>
        <dbReference type="EMBL" id="GAA0512611.1"/>
    </source>
</evidence>
<comment type="caution">
    <text evidence="6">The sequence shown here is derived from an EMBL/GenBank/DDBJ whole genome shotgun (WGS) entry which is preliminary data.</text>
</comment>
<evidence type="ECO:0000256" key="1">
    <source>
        <dbReference type="ARBA" id="ARBA00023015"/>
    </source>
</evidence>
<dbReference type="InterPro" id="IPR036390">
    <property type="entry name" value="WH_DNA-bd_sf"/>
</dbReference>